<comment type="similarity">
    <text evidence="1">Belongs to the CdaR family.</text>
</comment>
<dbReference type="Proteomes" id="UP001596505">
    <property type="component" value="Unassembled WGS sequence"/>
</dbReference>
<protein>
    <submittedName>
        <fullName evidence="5">PucR family transcriptional regulator</fullName>
    </submittedName>
</protein>
<dbReference type="InterPro" id="IPR042070">
    <property type="entry name" value="PucR_C-HTH_sf"/>
</dbReference>
<dbReference type="InterPro" id="IPR025736">
    <property type="entry name" value="PucR_C-HTH_dom"/>
</dbReference>
<reference evidence="6" key="1">
    <citation type="journal article" date="2019" name="Int. J. Syst. Evol. Microbiol.">
        <title>The Global Catalogue of Microorganisms (GCM) 10K type strain sequencing project: providing services to taxonomists for standard genome sequencing and annotation.</title>
        <authorList>
            <consortium name="The Broad Institute Genomics Platform"/>
            <consortium name="The Broad Institute Genome Sequencing Center for Infectious Disease"/>
            <person name="Wu L."/>
            <person name="Ma J."/>
        </authorList>
    </citation>
    <scope>NUCLEOTIDE SEQUENCE [LARGE SCALE GENOMIC DNA]</scope>
    <source>
        <strain evidence="6">CGMCC 1.16305</strain>
    </source>
</reference>
<dbReference type="Pfam" id="PF13556">
    <property type="entry name" value="HTH_30"/>
    <property type="match status" value="1"/>
</dbReference>
<gene>
    <name evidence="5" type="ORF">ACFQRG_21275</name>
</gene>
<evidence type="ECO:0000313" key="5">
    <source>
        <dbReference type="EMBL" id="MFC7395443.1"/>
    </source>
</evidence>
<dbReference type="RefSeq" id="WP_380970038.1">
    <property type="nucleotide sequence ID" value="NZ_JBHTCO010000045.1"/>
</dbReference>
<evidence type="ECO:0000259" key="3">
    <source>
        <dbReference type="Pfam" id="PF13556"/>
    </source>
</evidence>
<dbReference type="InterPro" id="IPR041522">
    <property type="entry name" value="CdaR_GGDEF"/>
</dbReference>
<dbReference type="PANTHER" id="PTHR33744">
    <property type="entry name" value="CARBOHYDRATE DIACID REGULATOR"/>
    <property type="match status" value="1"/>
</dbReference>
<dbReference type="EMBL" id="JBHTCO010000045">
    <property type="protein sequence ID" value="MFC7395443.1"/>
    <property type="molecule type" value="Genomic_DNA"/>
</dbReference>
<feature type="domain" description="PucR C-terminal helix-turn-helix" evidence="3">
    <location>
        <begin position="352"/>
        <end position="410"/>
    </location>
</feature>
<dbReference type="PANTHER" id="PTHR33744:SF1">
    <property type="entry name" value="DNA-BINDING TRANSCRIPTIONAL ACTIVATOR ADER"/>
    <property type="match status" value="1"/>
</dbReference>
<name>A0ABW2Q1I4_9BACL</name>
<feature type="domain" description="Purine catabolism PurC-like" evidence="2">
    <location>
        <begin position="28"/>
        <end position="140"/>
    </location>
</feature>
<dbReference type="InterPro" id="IPR051448">
    <property type="entry name" value="CdaR-like_regulators"/>
</dbReference>
<dbReference type="Pfam" id="PF17853">
    <property type="entry name" value="GGDEF_2"/>
    <property type="match status" value="1"/>
</dbReference>
<organism evidence="5 6">
    <name type="scientific">Scopulibacillus cellulosilyticus</name>
    <dbReference type="NCBI Taxonomy" id="2665665"/>
    <lineage>
        <taxon>Bacteria</taxon>
        <taxon>Bacillati</taxon>
        <taxon>Bacillota</taxon>
        <taxon>Bacilli</taxon>
        <taxon>Bacillales</taxon>
        <taxon>Sporolactobacillaceae</taxon>
        <taxon>Scopulibacillus</taxon>
    </lineage>
</organism>
<evidence type="ECO:0000259" key="4">
    <source>
        <dbReference type="Pfam" id="PF17853"/>
    </source>
</evidence>
<comment type="caution">
    <text evidence="5">The sequence shown here is derived from an EMBL/GenBank/DDBJ whole genome shotgun (WGS) entry which is preliminary data.</text>
</comment>
<evidence type="ECO:0000313" key="6">
    <source>
        <dbReference type="Proteomes" id="UP001596505"/>
    </source>
</evidence>
<sequence>MPLKSLAQAKFSFLEVGESMDIRKAMSVSGLRKGTIVAGKGGLNRPIKSVTVLEVPDTPHFLTEGLLVISTFYAFKDNKKAQIDVLQTLINHNGAGLVLKPRFLEEIPEEMYRLADQYNMPLITIPNEVAYVDILTPLNEQMYQERSDVNKLEQKFMDDLIKRNMTFEQMENQAKKLDIDLDRVFGLMMINYKDCSLDHSSNNEPGVDEKAILQQVHAMVSPLVDQTIVFLKKHDICILCSFPTKKDFDSQIGEVSRNIIERVNHKFQYGFSVGISRGRSHFLDIYKSYDEAQLALKIGEEVWGKGQITHFDQLGIYRVLFKLKDDRETAEYVKSLLEPLLDYDHNNHQSELIKTLKAYLHTNGNITKTSEELFVHRSTLKYRLGKIQKLIQMDLDDSEVRLQLQVALKIIYMKKIDTKNDG</sequence>
<keyword evidence="6" id="KW-1185">Reference proteome</keyword>
<dbReference type="Gene3D" id="1.10.10.2840">
    <property type="entry name" value="PucR C-terminal helix-turn-helix domain"/>
    <property type="match status" value="1"/>
</dbReference>
<feature type="domain" description="CdaR GGDEF-like" evidence="4">
    <location>
        <begin position="168"/>
        <end position="298"/>
    </location>
</feature>
<proteinExistence type="inferred from homology"/>
<dbReference type="InterPro" id="IPR012914">
    <property type="entry name" value="PucR_dom"/>
</dbReference>
<accession>A0ABW2Q1I4</accession>
<evidence type="ECO:0000256" key="1">
    <source>
        <dbReference type="ARBA" id="ARBA00006754"/>
    </source>
</evidence>
<evidence type="ECO:0000259" key="2">
    <source>
        <dbReference type="Pfam" id="PF07905"/>
    </source>
</evidence>
<dbReference type="Pfam" id="PF07905">
    <property type="entry name" value="PucR"/>
    <property type="match status" value="1"/>
</dbReference>